<evidence type="ECO:0000256" key="7">
    <source>
        <dbReference type="ARBA" id="ARBA00022801"/>
    </source>
</evidence>
<organism evidence="9 10">
    <name type="scientific">Paracoccus methylarcula</name>
    <dbReference type="NCBI Taxonomy" id="72022"/>
    <lineage>
        <taxon>Bacteria</taxon>
        <taxon>Pseudomonadati</taxon>
        <taxon>Pseudomonadota</taxon>
        <taxon>Alphaproteobacteria</taxon>
        <taxon>Rhodobacterales</taxon>
        <taxon>Paracoccaceae</taxon>
        <taxon>Paracoccus</taxon>
    </lineage>
</organism>
<comment type="caution">
    <text evidence="9">The sequence shown here is derived from an EMBL/GenBank/DDBJ whole genome shotgun (WGS) entry which is preliminary data.</text>
</comment>
<evidence type="ECO:0000259" key="8">
    <source>
        <dbReference type="SMART" id="SM00471"/>
    </source>
</evidence>
<feature type="domain" description="HD/PDEase" evidence="8">
    <location>
        <begin position="32"/>
        <end position="165"/>
    </location>
</feature>
<comment type="cofactor">
    <cofactor evidence="2">
        <name>Mn(2+)</name>
        <dbReference type="ChEBI" id="CHEBI:29035"/>
    </cofactor>
</comment>
<dbReference type="EC" id="3.1.3.89" evidence="5"/>
<proteinExistence type="predicted"/>
<evidence type="ECO:0000313" key="9">
    <source>
        <dbReference type="EMBL" id="RNF33044.1"/>
    </source>
</evidence>
<dbReference type="GO" id="GO:0005737">
    <property type="term" value="C:cytoplasm"/>
    <property type="evidence" value="ECO:0007669"/>
    <property type="project" value="TreeGrafter"/>
</dbReference>
<comment type="cofactor">
    <cofactor evidence="3">
        <name>Co(2+)</name>
        <dbReference type="ChEBI" id="CHEBI:48828"/>
    </cofactor>
</comment>
<name>A0A3R7Q0Q2_9RHOB</name>
<dbReference type="Gene3D" id="1.10.3210.10">
    <property type="entry name" value="Hypothetical protein af1432"/>
    <property type="match status" value="2"/>
</dbReference>
<comment type="catalytic activity">
    <reaction evidence="1">
        <text>a 2'-deoxyribonucleoside 5'-phosphate + H2O = a 2'-deoxyribonucleoside + phosphate</text>
        <dbReference type="Rhea" id="RHEA:36167"/>
        <dbReference type="ChEBI" id="CHEBI:15377"/>
        <dbReference type="ChEBI" id="CHEBI:18274"/>
        <dbReference type="ChEBI" id="CHEBI:43474"/>
        <dbReference type="ChEBI" id="CHEBI:65317"/>
        <dbReference type="EC" id="3.1.3.89"/>
    </reaction>
</comment>
<dbReference type="SMART" id="SM00471">
    <property type="entry name" value="HDc"/>
    <property type="match status" value="2"/>
</dbReference>
<dbReference type="GO" id="GO:0002953">
    <property type="term" value="F:5'-deoxynucleotidase activity"/>
    <property type="evidence" value="ECO:0007669"/>
    <property type="project" value="UniProtKB-EC"/>
</dbReference>
<dbReference type="RefSeq" id="WP_106692832.1">
    <property type="nucleotide sequence ID" value="NZ_PXNQ02000014.1"/>
</dbReference>
<comment type="subunit">
    <text evidence="4">Homodimer.</text>
</comment>
<dbReference type="SUPFAM" id="SSF109604">
    <property type="entry name" value="HD-domain/PDEase-like"/>
    <property type="match status" value="2"/>
</dbReference>
<evidence type="ECO:0000256" key="2">
    <source>
        <dbReference type="ARBA" id="ARBA00001936"/>
    </source>
</evidence>
<evidence type="ECO:0000256" key="5">
    <source>
        <dbReference type="ARBA" id="ARBA00012964"/>
    </source>
</evidence>
<gene>
    <name evidence="9" type="ORF">A7A09_018840</name>
</gene>
<feature type="domain" description="HD/PDEase" evidence="8">
    <location>
        <begin position="213"/>
        <end position="335"/>
    </location>
</feature>
<dbReference type="InterPro" id="IPR003607">
    <property type="entry name" value="HD/PDEase_dom"/>
</dbReference>
<evidence type="ECO:0000256" key="1">
    <source>
        <dbReference type="ARBA" id="ARBA00001638"/>
    </source>
</evidence>
<dbReference type="Pfam" id="PF13023">
    <property type="entry name" value="HD_3"/>
    <property type="match status" value="2"/>
</dbReference>
<evidence type="ECO:0000313" key="10">
    <source>
        <dbReference type="Proteomes" id="UP000238137"/>
    </source>
</evidence>
<keyword evidence="10" id="KW-1185">Reference proteome</keyword>
<dbReference type="PANTHER" id="PTHR11845">
    <property type="entry name" value="5'-DEOXYNUCLEOTIDASE HDDC2"/>
    <property type="match status" value="1"/>
</dbReference>
<dbReference type="InterPro" id="IPR006674">
    <property type="entry name" value="HD_domain"/>
</dbReference>
<evidence type="ECO:0000256" key="4">
    <source>
        <dbReference type="ARBA" id="ARBA00011738"/>
    </source>
</evidence>
<dbReference type="Proteomes" id="UP000238137">
    <property type="component" value="Unassembled WGS sequence"/>
</dbReference>
<dbReference type="OrthoDB" id="9796032at2"/>
<dbReference type="EMBL" id="PXNQ02000014">
    <property type="protein sequence ID" value="RNF33044.1"/>
    <property type="molecule type" value="Genomic_DNA"/>
</dbReference>
<dbReference type="InterPro" id="IPR039356">
    <property type="entry name" value="YfbR/HDDC2"/>
</dbReference>
<keyword evidence="7" id="KW-0378">Hydrolase</keyword>
<protein>
    <recommendedName>
        <fullName evidence="5">5'-deoxynucleotidase</fullName>
        <ecNumber evidence="5">3.1.3.89</ecNumber>
    </recommendedName>
</protein>
<dbReference type="AlphaFoldDB" id="A0A3R7Q0Q2"/>
<dbReference type="PANTHER" id="PTHR11845:SF13">
    <property type="entry name" value="5'-DEOXYNUCLEOTIDASE HDDC2"/>
    <property type="match status" value="1"/>
</dbReference>
<evidence type="ECO:0000256" key="3">
    <source>
        <dbReference type="ARBA" id="ARBA00001941"/>
    </source>
</evidence>
<reference evidence="9" key="1">
    <citation type="submission" date="2018-05" db="EMBL/GenBank/DDBJ databases">
        <title>Reclassification of Methylarcula marina and Methylarcula terricola as Paracoccus methylarcula sp.nov., comb.nov. and Paracoccus terricola comb.nov.</title>
        <authorList>
            <person name="Shmareva M.N."/>
            <person name="Doronina N.V."/>
            <person name="Vasilenko O.V."/>
            <person name="Tarlachkov S.V."/>
            <person name="Trotsenko Y.A."/>
        </authorList>
    </citation>
    <scope>NUCLEOTIDE SEQUENCE [LARGE SCALE GENOMIC DNA]</scope>
    <source>
        <strain evidence="9">VKM B-2159</strain>
    </source>
</reference>
<sequence>MHGNLPRHFTFLCEADRLKSVERANVLMDLSRPENSAEHSWHVALYAMVFGASDRAIAMTLLHDLVEIDTGDHPIHLSHDASAVAQAEARAAARLFGLAPDGEALHALWREFEAAETPDARMAKRMDHSQPLFQVLMAGKPLPDHVAIVRDNMSGGRAARLRREWPEAMEAADALLDGQALPGGDLAARLRFLTEADLLKSVHRANTLIDASRRENSGEHSWHLALYALVLGGYAGAGVDPGRVIRMLLLHDLVEIDTGDVPLHSAGGQAHHSAAVQAAETAAAERIFGLLPVSQAAEFLSLWREFEAVETPDAIFAKALDRCQPAIQNLRSGGAGWVEYDVTLADIEARVGPWVEQGAPEIWNWLWQELRHHFAE</sequence>
<accession>A0A3R7Q0Q2</accession>
<dbReference type="GO" id="GO:0046872">
    <property type="term" value="F:metal ion binding"/>
    <property type="evidence" value="ECO:0007669"/>
    <property type="project" value="UniProtKB-KW"/>
</dbReference>
<evidence type="ECO:0000256" key="6">
    <source>
        <dbReference type="ARBA" id="ARBA00022723"/>
    </source>
</evidence>
<keyword evidence="6" id="KW-0479">Metal-binding</keyword>